<comment type="similarity">
    <text evidence="1">Belongs to the CapA family.</text>
</comment>
<dbReference type="AlphaFoldDB" id="G4M3W4"/>
<dbReference type="SUPFAM" id="SSF56300">
    <property type="entry name" value="Metallo-dependent phosphatases"/>
    <property type="match status" value="1"/>
</dbReference>
<proteinExistence type="inferred from homology"/>
<comment type="caution">
    <text evidence="3">The sequence shown here is derived from an EMBL/GenBank/DDBJ whole genome shotgun (WGS) entry which is preliminary data.</text>
</comment>
<evidence type="ECO:0000313" key="3">
    <source>
        <dbReference type="EMBL" id="CCD35841.1"/>
    </source>
</evidence>
<dbReference type="Pfam" id="PF09587">
    <property type="entry name" value="PGA_cap"/>
    <property type="match status" value="1"/>
</dbReference>
<sequence>MARILRKWFEGFYRHLHLEDGRWPSKCIHKEIAYLLKSRFPCQTTLDDECINHFSKASRYFNTYHNLNHKKQYEAGSTEITITLVGDILFTPGSVINYLADSVFRFFCDADCIIINLETPISSEHAIPKYAAETFNSSSDILHPWERVLGQKIFSLCNNHALDCGISGLDNTARIIKTQPNASVLGGASKGDEQLILETNGFKIGLIGITHGVNKHQDDAAGTGIPIIHLTKPNCDIELQYIKSRVKKLIKEQCDIIILVAHWGYEHEHWPNFHQRMNAYRLIEMGVDVIFGHSPHVVQPVEYISIDGFDKDCPTQLSRGEEPRQAIILYSVGNALSYMMGREAKSGIFPKLTFRLIQGISQKRLEIKSMRIMPIKTQMTKEGCKIYEIENGDKYFWHWFFKI</sequence>
<evidence type="ECO:0000313" key="4">
    <source>
        <dbReference type="Proteomes" id="UP000003511"/>
    </source>
</evidence>
<evidence type="ECO:0000259" key="2">
    <source>
        <dbReference type="SMART" id="SM00854"/>
    </source>
</evidence>
<dbReference type="Gene3D" id="3.60.21.10">
    <property type="match status" value="1"/>
</dbReference>
<dbReference type="InterPro" id="IPR019079">
    <property type="entry name" value="Capsule_synth_CapA"/>
</dbReference>
<protein>
    <submittedName>
        <fullName evidence="3">Putative poly-gamma-glutamate biosynthesis enzyme</fullName>
    </submittedName>
</protein>
<name>G4M3W4_9BURK</name>
<dbReference type="BioCyc" id="CBUR1055526:G10QW-320-MONOMER"/>
<dbReference type="EMBL" id="CAFE01000020">
    <property type="protein sequence ID" value="CCD35841.1"/>
    <property type="molecule type" value="Genomic_DNA"/>
</dbReference>
<dbReference type="HOGENOM" id="CLU_038823_0_0_4"/>
<dbReference type="PANTHER" id="PTHR33393:SF12">
    <property type="entry name" value="CAPSULE BIOSYNTHESIS PROTEIN CAPA"/>
    <property type="match status" value="1"/>
</dbReference>
<keyword evidence="4" id="KW-1185">Reference proteome</keyword>
<dbReference type="STRING" id="1055526.BKIR_c114_0667"/>
<reference evidence="3 4" key="1">
    <citation type="submission" date="2011-09" db="EMBL/GenBank/DDBJ databases">
        <authorList>
            <person name="Carlier A."/>
        </authorList>
    </citation>
    <scope>NUCLEOTIDE SEQUENCE [LARGE SCALE GENOMIC DNA]</scope>
    <source>
        <strain evidence="3 4">UZHbot1</strain>
    </source>
</reference>
<dbReference type="InterPro" id="IPR052169">
    <property type="entry name" value="CW_Biosynth-Accessory"/>
</dbReference>
<reference evidence="3 4" key="2">
    <citation type="submission" date="2011-10" db="EMBL/GenBank/DDBJ databases">
        <title>Draft genome sequence of Candidatus Burkholderia kirkii.</title>
        <authorList>
            <person name="Carlier A.L."/>
            <person name="Eberl L."/>
        </authorList>
    </citation>
    <scope>NUCLEOTIDE SEQUENCE [LARGE SCALE GENOMIC DNA]</scope>
    <source>
        <strain evidence="3 4">UZHbot1</strain>
    </source>
</reference>
<dbReference type="InterPro" id="IPR029052">
    <property type="entry name" value="Metallo-depent_PP-like"/>
</dbReference>
<feature type="domain" description="Capsule synthesis protein CapA" evidence="2">
    <location>
        <begin position="81"/>
        <end position="339"/>
    </location>
</feature>
<dbReference type="SMART" id="SM00854">
    <property type="entry name" value="PGA_cap"/>
    <property type="match status" value="1"/>
</dbReference>
<evidence type="ECO:0000256" key="1">
    <source>
        <dbReference type="ARBA" id="ARBA00005662"/>
    </source>
</evidence>
<accession>G4M3W4</accession>
<dbReference type="PANTHER" id="PTHR33393">
    <property type="entry name" value="POLYGLUTAMINE SYNTHESIS ACCESSORY PROTEIN RV0574C-RELATED"/>
    <property type="match status" value="1"/>
</dbReference>
<dbReference type="Proteomes" id="UP000003511">
    <property type="component" value="Unassembled WGS sequence"/>
</dbReference>
<organism evidence="3 4">
    <name type="scientific">Candidatus Paraburkholderia kirkii UZHbot1</name>
    <dbReference type="NCBI Taxonomy" id="1055526"/>
    <lineage>
        <taxon>Bacteria</taxon>
        <taxon>Pseudomonadati</taxon>
        <taxon>Pseudomonadota</taxon>
        <taxon>Betaproteobacteria</taxon>
        <taxon>Burkholderiales</taxon>
        <taxon>Burkholderiaceae</taxon>
        <taxon>Paraburkholderia</taxon>
    </lineage>
</organism>
<gene>
    <name evidence="3" type="ORF">BKIR_c114_0667</name>
</gene>